<proteinExistence type="predicted"/>
<organism evidence="1 2">
    <name type="scientific">Rhizobium tropici</name>
    <dbReference type="NCBI Taxonomy" id="398"/>
    <lineage>
        <taxon>Bacteria</taxon>
        <taxon>Pseudomonadati</taxon>
        <taxon>Pseudomonadota</taxon>
        <taxon>Alphaproteobacteria</taxon>
        <taxon>Hyphomicrobiales</taxon>
        <taxon>Rhizobiaceae</taxon>
        <taxon>Rhizobium/Agrobacterium group</taxon>
        <taxon>Rhizobium</taxon>
    </lineage>
</organism>
<dbReference type="OrthoDB" id="8398558at2"/>
<dbReference type="Proteomes" id="UP000251205">
    <property type="component" value="Unassembled WGS sequence"/>
</dbReference>
<dbReference type="AlphaFoldDB" id="A0A329YID2"/>
<evidence type="ECO:0000313" key="1">
    <source>
        <dbReference type="EMBL" id="RAX42014.1"/>
    </source>
</evidence>
<comment type="caution">
    <text evidence="1">The sequence shown here is derived from an EMBL/GenBank/DDBJ whole genome shotgun (WGS) entry which is preliminary data.</text>
</comment>
<reference evidence="1 2" key="1">
    <citation type="submission" date="2018-06" db="EMBL/GenBank/DDBJ databases">
        <title>Whole Genome Sequence of an efficient microsymbiont, Rhizobium tropici.</title>
        <authorList>
            <person name="Srinivasan R."/>
            <person name="Singh H.V."/>
            <person name="Srivastava R."/>
            <person name="Kumari B."/>
            <person name="Radhakrishna A."/>
        </authorList>
    </citation>
    <scope>NUCLEOTIDE SEQUENCE [LARGE SCALE GENOMIC DNA]</scope>
    <source>
        <strain evidence="1 2">IGFRI Rhizo-19</strain>
    </source>
</reference>
<evidence type="ECO:0000313" key="2">
    <source>
        <dbReference type="Proteomes" id="UP000251205"/>
    </source>
</evidence>
<dbReference type="EMBL" id="QMKK01000025">
    <property type="protein sequence ID" value="RAX42014.1"/>
    <property type="molecule type" value="Genomic_DNA"/>
</dbReference>
<protein>
    <submittedName>
        <fullName evidence="1">Uncharacterized protein</fullName>
    </submittedName>
</protein>
<accession>A0A329YID2</accession>
<sequence length="113" mass="13206">MTEGDLVEEAIRLDLQEDLLKILEGSSKYFDEMLLLDLDRHSRRLRSMALMHMQFMVKFGYSGPEERHIKVGKIIHSNFPDYFSAWKLAGTPGVSPILLENMIRDLKPEWKKI</sequence>
<name>A0A329YID2_RHITR</name>
<dbReference type="RefSeq" id="WP_112341704.1">
    <property type="nucleotide sequence ID" value="NZ_QMKK01000025.1"/>
</dbReference>
<gene>
    <name evidence="1" type="ORF">DQ393_10575</name>
</gene>